<organism evidence="1 2">
    <name type="scientific">Dissostichus mawsoni</name>
    <name type="common">Antarctic cod</name>
    <dbReference type="NCBI Taxonomy" id="36200"/>
    <lineage>
        <taxon>Eukaryota</taxon>
        <taxon>Metazoa</taxon>
        <taxon>Chordata</taxon>
        <taxon>Craniata</taxon>
        <taxon>Vertebrata</taxon>
        <taxon>Euteleostomi</taxon>
        <taxon>Actinopterygii</taxon>
        <taxon>Neopterygii</taxon>
        <taxon>Teleostei</taxon>
        <taxon>Neoteleostei</taxon>
        <taxon>Acanthomorphata</taxon>
        <taxon>Eupercaria</taxon>
        <taxon>Perciformes</taxon>
        <taxon>Notothenioidei</taxon>
        <taxon>Nototheniidae</taxon>
        <taxon>Dissostichus</taxon>
    </lineage>
</organism>
<protein>
    <submittedName>
        <fullName evidence="1">Uncharacterized protein</fullName>
    </submittedName>
</protein>
<evidence type="ECO:0000313" key="1">
    <source>
        <dbReference type="EMBL" id="KAF3853852.1"/>
    </source>
</evidence>
<dbReference type="OrthoDB" id="6719269at2759"/>
<reference evidence="1 2" key="1">
    <citation type="submission" date="2020-03" db="EMBL/GenBank/DDBJ databases">
        <title>Dissostichus mawsoni Genome sequencing and assembly.</title>
        <authorList>
            <person name="Park H."/>
        </authorList>
    </citation>
    <scope>NUCLEOTIDE SEQUENCE [LARGE SCALE GENOMIC DNA]</scope>
    <source>
        <strain evidence="1">DM0001</strain>
        <tissue evidence="1">Muscle</tissue>
    </source>
</reference>
<name>A0A7J5YW76_DISMA</name>
<gene>
    <name evidence="1" type="ORF">F7725_014540</name>
</gene>
<keyword evidence="2" id="KW-1185">Reference proteome</keyword>
<proteinExistence type="predicted"/>
<dbReference type="EMBL" id="JAAKFY010000008">
    <property type="protein sequence ID" value="KAF3853852.1"/>
    <property type="molecule type" value="Genomic_DNA"/>
</dbReference>
<dbReference type="Proteomes" id="UP000518266">
    <property type="component" value="Unassembled WGS sequence"/>
</dbReference>
<accession>A0A7J5YW76</accession>
<sequence length="178" mass="20437">MSDVQFNFNCHITTPPTNTKLSSLYSALHQFAVLLTTMPAGPDLDDLIKLYFRLSLSNKEILAILAHTNHIVISVRTLKRICKRLNLFRRKNQSDLEEVLAFVQHEIMTNGQIRDTVGYISGLVVSQDSIRRIIKLVDPQGVELRRAHRLRRRQYRCRGPNALWHMDGYDKALPSTAV</sequence>
<evidence type="ECO:0000313" key="2">
    <source>
        <dbReference type="Proteomes" id="UP000518266"/>
    </source>
</evidence>
<dbReference type="PANTHER" id="PTHR46791:SF13">
    <property type="entry name" value="CLR5 DOMAIN-CONTAINING PROTEIN"/>
    <property type="match status" value="1"/>
</dbReference>
<dbReference type="PANTHER" id="PTHR46791">
    <property type="entry name" value="EXPRESSED PROTEIN"/>
    <property type="match status" value="1"/>
</dbReference>
<dbReference type="AlphaFoldDB" id="A0A7J5YW76"/>
<comment type="caution">
    <text evidence="1">The sequence shown here is derived from an EMBL/GenBank/DDBJ whole genome shotgun (WGS) entry which is preliminary data.</text>
</comment>